<comment type="caution">
    <text evidence="4">The sequence shown here is derived from an EMBL/GenBank/DDBJ whole genome shotgun (WGS) entry which is preliminary data.</text>
</comment>
<evidence type="ECO:0000313" key="4">
    <source>
        <dbReference type="EMBL" id="MDT2833594.1"/>
    </source>
</evidence>
<dbReference type="AlphaFoldDB" id="A0AAW8U3F0"/>
<feature type="transmembrane region" description="Helical" evidence="2">
    <location>
        <begin position="84"/>
        <end position="105"/>
    </location>
</feature>
<sequence length="254" mass="29697">MKLHERLKEARTRKNLTQQEVADVLHISRTTVSSWEVGRTVPSLDFIIDLSNLYDLSLDVLLKEDMTMVNQVSKEIKKGKKYKWLVVTISSVLSLFILANFIWFICIKNQFSYLDNHWTKVEDSYVYTKNDVNLMTPQMDIKMNVSQNYLKKPSIWIMGTKKGKDNTIGLTFRADEKVFASVPIESKGVIMTKVRVDKDINLINDEENTKFLNENNELSWGETKKDIDDYLKVNQQEFKELYVIMSKEYSLIND</sequence>
<gene>
    <name evidence="4" type="ORF">P7H70_05960</name>
</gene>
<dbReference type="InterPro" id="IPR001387">
    <property type="entry name" value="Cro/C1-type_HTH"/>
</dbReference>
<dbReference type="InterPro" id="IPR010982">
    <property type="entry name" value="Lambda_DNA-bd_dom_sf"/>
</dbReference>
<dbReference type="SMART" id="SM00530">
    <property type="entry name" value="HTH_XRE"/>
    <property type="match status" value="1"/>
</dbReference>
<dbReference type="GO" id="GO:0003677">
    <property type="term" value="F:DNA binding"/>
    <property type="evidence" value="ECO:0007669"/>
    <property type="project" value="UniProtKB-KW"/>
</dbReference>
<dbReference type="RefSeq" id="WP_311985137.1">
    <property type="nucleotide sequence ID" value="NZ_JARQBZ010000008.1"/>
</dbReference>
<name>A0AAW8U3F0_9ENTE</name>
<evidence type="ECO:0000256" key="2">
    <source>
        <dbReference type="SAM" id="Phobius"/>
    </source>
</evidence>
<dbReference type="Pfam" id="PF01381">
    <property type="entry name" value="HTH_3"/>
    <property type="match status" value="1"/>
</dbReference>
<keyword evidence="1" id="KW-0238">DNA-binding</keyword>
<keyword evidence="2" id="KW-0812">Transmembrane</keyword>
<feature type="domain" description="HTH cro/C1-type" evidence="3">
    <location>
        <begin position="7"/>
        <end position="61"/>
    </location>
</feature>
<dbReference type="Gene3D" id="1.10.260.40">
    <property type="entry name" value="lambda repressor-like DNA-binding domains"/>
    <property type="match status" value="1"/>
</dbReference>
<keyword evidence="2" id="KW-0472">Membrane</keyword>
<dbReference type="EMBL" id="JARQBZ010000008">
    <property type="protein sequence ID" value="MDT2833594.1"/>
    <property type="molecule type" value="Genomic_DNA"/>
</dbReference>
<dbReference type="Proteomes" id="UP001268577">
    <property type="component" value="Unassembled WGS sequence"/>
</dbReference>
<evidence type="ECO:0000259" key="3">
    <source>
        <dbReference type="PROSITE" id="PS50943"/>
    </source>
</evidence>
<organism evidence="4 5">
    <name type="scientific">Vagococcus carniphilus</name>
    <dbReference type="NCBI Taxonomy" id="218144"/>
    <lineage>
        <taxon>Bacteria</taxon>
        <taxon>Bacillati</taxon>
        <taxon>Bacillota</taxon>
        <taxon>Bacilli</taxon>
        <taxon>Lactobacillales</taxon>
        <taxon>Enterococcaceae</taxon>
        <taxon>Vagococcus</taxon>
    </lineage>
</organism>
<accession>A0AAW8U3F0</accession>
<dbReference type="CDD" id="cd00093">
    <property type="entry name" value="HTH_XRE"/>
    <property type="match status" value="1"/>
</dbReference>
<evidence type="ECO:0000313" key="5">
    <source>
        <dbReference type="Proteomes" id="UP001268577"/>
    </source>
</evidence>
<evidence type="ECO:0000256" key="1">
    <source>
        <dbReference type="ARBA" id="ARBA00023125"/>
    </source>
</evidence>
<reference evidence="4" key="1">
    <citation type="submission" date="2023-03" db="EMBL/GenBank/DDBJ databases">
        <authorList>
            <person name="Shen W."/>
            <person name="Cai J."/>
        </authorList>
    </citation>
    <scope>NUCLEOTIDE SEQUENCE</scope>
    <source>
        <strain evidence="4">P96-3</strain>
    </source>
</reference>
<dbReference type="PROSITE" id="PS50943">
    <property type="entry name" value="HTH_CROC1"/>
    <property type="match status" value="1"/>
</dbReference>
<dbReference type="SUPFAM" id="SSF47413">
    <property type="entry name" value="lambda repressor-like DNA-binding domains"/>
    <property type="match status" value="1"/>
</dbReference>
<proteinExistence type="predicted"/>
<dbReference type="PANTHER" id="PTHR46558:SF4">
    <property type="entry name" value="DNA-BIDING PHAGE PROTEIN"/>
    <property type="match status" value="1"/>
</dbReference>
<dbReference type="PANTHER" id="PTHR46558">
    <property type="entry name" value="TRACRIPTIONAL REGULATORY PROTEIN-RELATED-RELATED"/>
    <property type="match status" value="1"/>
</dbReference>
<keyword evidence="2" id="KW-1133">Transmembrane helix</keyword>
<protein>
    <submittedName>
        <fullName evidence="4">Helix-turn-helix transcriptional regulator</fullName>
    </submittedName>
</protein>